<evidence type="ECO:0000313" key="1">
    <source>
        <dbReference type="EMBL" id="KAK3676563.1"/>
    </source>
</evidence>
<keyword evidence="2" id="KW-1185">Reference proteome</keyword>
<protein>
    <submittedName>
        <fullName evidence="1">Uncharacterized protein</fullName>
    </submittedName>
</protein>
<dbReference type="Proteomes" id="UP001274830">
    <property type="component" value="Unassembled WGS sequence"/>
</dbReference>
<accession>A0AAE1C3M2</accession>
<evidence type="ECO:0000313" key="2">
    <source>
        <dbReference type="Proteomes" id="UP001274830"/>
    </source>
</evidence>
<name>A0AAE1C3M2_9PEZI</name>
<dbReference type="EMBL" id="JAUTXT010000009">
    <property type="protein sequence ID" value="KAK3676563.1"/>
    <property type="molecule type" value="Genomic_DNA"/>
</dbReference>
<gene>
    <name evidence="1" type="ORF">LTR78_003337</name>
</gene>
<dbReference type="AlphaFoldDB" id="A0AAE1C3M2"/>
<comment type="caution">
    <text evidence="1">The sequence shown here is derived from an EMBL/GenBank/DDBJ whole genome shotgun (WGS) entry which is preliminary data.</text>
</comment>
<sequence>METAKESVLDPDTATRDQSIWNDFNRESFERQTQAIYQKQHVAGCRSYAKTFPSSRYDKSYPLSFEVERSLADDFAFIAACQPKVEYVTAVTIELTKDEPSILVRLAANEGVSPDVQSSLNELFSVLKGHASRSTLSLTR</sequence>
<organism evidence="1 2">
    <name type="scientific">Recurvomyces mirabilis</name>
    <dbReference type="NCBI Taxonomy" id="574656"/>
    <lineage>
        <taxon>Eukaryota</taxon>
        <taxon>Fungi</taxon>
        <taxon>Dikarya</taxon>
        <taxon>Ascomycota</taxon>
        <taxon>Pezizomycotina</taxon>
        <taxon>Dothideomycetes</taxon>
        <taxon>Dothideomycetidae</taxon>
        <taxon>Mycosphaerellales</taxon>
        <taxon>Teratosphaeriaceae</taxon>
        <taxon>Recurvomyces</taxon>
    </lineage>
</organism>
<proteinExistence type="predicted"/>
<reference evidence="1" key="1">
    <citation type="submission" date="2023-07" db="EMBL/GenBank/DDBJ databases">
        <title>Black Yeasts Isolated from many extreme environments.</title>
        <authorList>
            <person name="Coleine C."/>
            <person name="Stajich J.E."/>
            <person name="Selbmann L."/>
        </authorList>
    </citation>
    <scope>NUCLEOTIDE SEQUENCE</scope>
    <source>
        <strain evidence="1">CCFEE 5485</strain>
    </source>
</reference>